<gene>
    <name evidence="3" type="ORF">SSQG_02679</name>
</gene>
<dbReference type="MEROPS" id="S12.003"/>
<sequence length="388" mass="41571">MTGGNGDMKRHGRTILTAATAVALSAALAGPALAAAPAHTSGGHDGTRQAVRAAVVGGVPGVVARVQRGHGTWAATAGVGNLETGKPRSTRDHYRVASITKTFVATVVLQLEAEGRLSLDDTVEKWLPGVVHGNGHDGSRITLRQLLNHTSGIFDVTADEDVQRAYFTEDGFYRVRYDTVTPERILGIAMSHEPDFEPGTSWNYSNTNYVLAGMLIEKVTGHPYGDEIRRRIINPLHLEETSVPGTRATLPRPSSRAYSKLARTATGPTYDVTELNPSIAGASGEMISDSADLNRFYSALLRGRLLPPEQLKEMRTTVPTKENEAYGLGLRSYELSCGTTVWGHGGDIHGSHSKALTTADGRHSLALNFNGDWTGDSDAIVEAEFCGK</sequence>
<dbReference type="eggNOG" id="COG1680">
    <property type="taxonomic scope" value="Bacteria"/>
</dbReference>
<accession>D9X9G0</accession>
<dbReference type="STRING" id="591159.SSQG_02679"/>
<dbReference type="AlphaFoldDB" id="D9X9G0"/>
<dbReference type="Proteomes" id="UP000004184">
    <property type="component" value="Unassembled WGS sequence"/>
</dbReference>
<dbReference type="PANTHER" id="PTHR46825">
    <property type="entry name" value="D-ALANYL-D-ALANINE-CARBOXYPEPTIDASE/ENDOPEPTIDASE AMPH"/>
    <property type="match status" value="1"/>
</dbReference>
<dbReference type="Gene3D" id="3.40.710.10">
    <property type="entry name" value="DD-peptidase/beta-lactamase superfamily"/>
    <property type="match status" value="1"/>
</dbReference>
<evidence type="ECO:0000256" key="1">
    <source>
        <dbReference type="SAM" id="SignalP"/>
    </source>
</evidence>
<evidence type="ECO:0000313" key="4">
    <source>
        <dbReference type="Proteomes" id="UP000004184"/>
    </source>
</evidence>
<dbReference type="InterPro" id="IPR050491">
    <property type="entry name" value="AmpC-like"/>
</dbReference>
<dbReference type="EMBL" id="GG657757">
    <property type="protein sequence ID" value="EFL32161.1"/>
    <property type="molecule type" value="Genomic_DNA"/>
</dbReference>
<keyword evidence="1" id="KW-0732">Signal</keyword>
<keyword evidence="4" id="KW-1185">Reference proteome</keyword>
<evidence type="ECO:0000259" key="2">
    <source>
        <dbReference type="Pfam" id="PF00144"/>
    </source>
</evidence>
<feature type="domain" description="Beta-lactamase-related" evidence="2">
    <location>
        <begin position="49"/>
        <end position="372"/>
    </location>
</feature>
<name>D9X9G0_STRVT</name>
<evidence type="ECO:0000313" key="3">
    <source>
        <dbReference type="EMBL" id="EFL32161.1"/>
    </source>
</evidence>
<dbReference type="InterPro" id="IPR001466">
    <property type="entry name" value="Beta-lactam-related"/>
</dbReference>
<reference evidence="4" key="1">
    <citation type="submission" date="2009-02" db="EMBL/GenBank/DDBJ databases">
        <title>Annotation of Streptomyces viridochromogenes strain DSM 40736.</title>
        <authorList>
            <consortium name="The Broad Institute Genome Sequencing Platform"/>
            <consortium name="Broad Institute Microbial Sequencing Center"/>
            <person name="Fischbach M."/>
            <person name="Godfrey P."/>
            <person name="Ward D."/>
            <person name="Young S."/>
            <person name="Zeng Q."/>
            <person name="Koehrsen M."/>
            <person name="Alvarado L."/>
            <person name="Berlin A.M."/>
            <person name="Bochicchio J."/>
            <person name="Borenstein D."/>
            <person name="Chapman S.B."/>
            <person name="Chen Z."/>
            <person name="Engels R."/>
            <person name="Freedman E."/>
            <person name="Gellesch M."/>
            <person name="Goldberg J."/>
            <person name="Griggs A."/>
            <person name="Gujja S."/>
            <person name="Heilman E.R."/>
            <person name="Heiman D.I."/>
            <person name="Hepburn T.A."/>
            <person name="Howarth C."/>
            <person name="Jen D."/>
            <person name="Larson L."/>
            <person name="Lewis B."/>
            <person name="Mehta T."/>
            <person name="Park D."/>
            <person name="Pearson M."/>
            <person name="Richards J."/>
            <person name="Roberts A."/>
            <person name="Saif S."/>
            <person name="Shea T.D."/>
            <person name="Shenoy N."/>
            <person name="Sisk P."/>
            <person name="Stolte C."/>
            <person name="Sykes S.N."/>
            <person name="Thomson T."/>
            <person name="Walk T."/>
            <person name="White J."/>
            <person name="Yandava C."/>
            <person name="Straight P."/>
            <person name="Clardy J."/>
            <person name="Hung D."/>
            <person name="Kolter R."/>
            <person name="Mekalanos J."/>
            <person name="Walker S."/>
            <person name="Walsh C.T."/>
            <person name="Wieland-Brown L.C."/>
            <person name="Haas B."/>
            <person name="Nusbaum C."/>
            <person name="Birren B."/>
        </authorList>
    </citation>
    <scope>NUCLEOTIDE SEQUENCE [LARGE SCALE GENOMIC DNA]</scope>
    <source>
        <strain evidence="4">DSM 40736 / JCM 4977 / BCRC 1201 / Tue 494</strain>
    </source>
</reference>
<dbReference type="PANTHER" id="PTHR46825:SF7">
    <property type="entry name" value="D-ALANYL-D-ALANINE CARBOXYPEPTIDASE"/>
    <property type="match status" value="1"/>
</dbReference>
<dbReference type="SUPFAM" id="SSF56601">
    <property type="entry name" value="beta-lactamase/transpeptidase-like"/>
    <property type="match status" value="1"/>
</dbReference>
<proteinExistence type="predicted"/>
<dbReference type="HOGENOM" id="CLU_020027_2_3_11"/>
<feature type="chain" id="PRO_5003131980" evidence="1">
    <location>
        <begin position="35"/>
        <end position="388"/>
    </location>
</feature>
<protein>
    <submittedName>
        <fullName evidence="3">Beta-lactamase</fullName>
    </submittedName>
</protein>
<organism evidence="3 4">
    <name type="scientific">Streptomyces viridochromogenes (strain DSM 40736 / JCM 4977 / BCRC 1201 / Tue 494)</name>
    <dbReference type="NCBI Taxonomy" id="591159"/>
    <lineage>
        <taxon>Bacteria</taxon>
        <taxon>Bacillati</taxon>
        <taxon>Actinomycetota</taxon>
        <taxon>Actinomycetes</taxon>
        <taxon>Kitasatosporales</taxon>
        <taxon>Streptomycetaceae</taxon>
        <taxon>Streptomyces</taxon>
    </lineage>
</organism>
<dbReference type="InterPro" id="IPR012338">
    <property type="entry name" value="Beta-lactam/transpept-like"/>
</dbReference>
<feature type="signal peptide" evidence="1">
    <location>
        <begin position="1"/>
        <end position="34"/>
    </location>
</feature>
<dbReference type="Pfam" id="PF00144">
    <property type="entry name" value="Beta-lactamase"/>
    <property type="match status" value="1"/>
</dbReference>